<dbReference type="OrthoDB" id="21975at2"/>
<dbReference type="Proteomes" id="UP000220251">
    <property type="component" value="Unassembled WGS sequence"/>
</dbReference>
<evidence type="ECO:0000313" key="2">
    <source>
        <dbReference type="Proteomes" id="UP000220251"/>
    </source>
</evidence>
<reference evidence="2" key="1">
    <citation type="submission" date="2015-06" db="EMBL/GenBank/DDBJ databases">
        <authorList>
            <person name="Bertelli C."/>
        </authorList>
    </citation>
    <scope>NUCLEOTIDE SEQUENCE [LARGE SCALE GENOMIC DNA]</scope>
    <source>
        <strain evidence="2">CRIB-30</strain>
    </source>
</reference>
<dbReference type="RefSeq" id="WP_098037441.1">
    <property type="nucleotide sequence ID" value="NZ_CWGJ01000003.1"/>
</dbReference>
<proteinExistence type="predicted"/>
<gene>
    <name evidence="1" type="ORF">ELAC_0219</name>
</gene>
<keyword evidence="2" id="KW-1185">Reference proteome</keyword>
<dbReference type="AlphaFoldDB" id="A0A0H5E322"/>
<evidence type="ECO:0008006" key="3">
    <source>
        <dbReference type="Google" id="ProtNLM"/>
    </source>
</evidence>
<organism evidence="1 2">
    <name type="scientific">Estrella lausannensis</name>
    <dbReference type="NCBI Taxonomy" id="483423"/>
    <lineage>
        <taxon>Bacteria</taxon>
        <taxon>Pseudomonadati</taxon>
        <taxon>Chlamydiota</taxon>
        <taxon>Chlamydiia</taxon>
        <taxon>Parachlamydiales</taxon>
        <taxon>Candidatus Criblamydiaceae</taxon>
        <taxon>Estrella</taxon>
    </lineage>
</organism>
<name>A0A0H5E322_9BACT</name>
<sequence>MTNDDVLSPKQRSVLPIFCTQLNIEKACAEAGISKQTFYQWMKNPQFKRELWRMRRAIGTQSIEQLKIESKRAADTLTELLDPQNPPGVRRAAANDILNYVLKFRENESLLFEMYEED</sequence>
<protein>
    <recommendedName>
        <fullName evidence="3">Homeodomain phBC6A51-type domain-containing protein</fullName>
    </recommendedName>
</protein>
<accession>A0A0H5E322</accession>
<evidence type="ECO:0000313" key="1">
    <source>
        <dbReference type="EMBL" id="CRX37580.1"/>
    </source>
</evidence>
<dbReference type="Gene3D" id="1.10.10.60">
    <property type="entry name" value="Homeodomain-like"/>
    <property type="match status" value="1"/>
</dbReference>
<dbReference type="EMBL" id="CWGJ01000003">
    <property type="protein sequence ID" value="CRX37580.1"/>
    <property type="molecule type" value="Genomic_DNA"/>
</dbReference>